<evidence type="ECO:0000313" key="2">
    <source>
        <dbReference type="EMBL" id="SHH44667.1"/>
    </source>
</evidence>
<accession>A0A1M5T1R6</accession>
<evidence type="ECO:0000256" key="1">
    <source>
        <dbReference type="SAM" id="Phobius"/>
    </source>
</evidence>
<dbReference type="STRING" id="1206085.SAMN05443575_3885"/>
<keyword evidence="1" id="KW-1133">Transmembrane helix</keyword>
<feature type="transmembrane region" description="Helical" evidence="1">
    <location>
        <begin position="62"/>
        <end position="82"/>
    </location>
</feature>
<keyword evidence="1" id="KW-0472">Membrane</keyword>
<keyword evidence="3" id="KW-1185">Reference proteome</keyword>
<name>A0A1M5T1R6_9ACTN</name>
<sequence>MGDTKQDEQSLRDLWRSFSDPRQASCLAWLAFLVTWLVTRAITIHGKDSSQGAAITIAGHHVHHYIFGMILLGLVGAVGLFWKPKRGWEWLGVGYGIGLALILDEYALLLNLKDVYWQHQGRLSVFVVVTFVALGGIYLAAMALVHETVRRARRKRHRARPAG</sequence>
<protein>
    <recommendedName>
        <fullName evidence="4">Integral membrane protein</fullName>
    </recommendedName>
</protein>
<organism evidence="2 3">
    <name type="scientific">Jatrophihabitans endophyticus</name>
    <dbReference type="NCBI Taxonomy" id="1206085"/>
    <lineage>
        <taxon>Bacteria</taxon>
        <taxon>Bacillati</taxon>
        <taxon>Actinomycetota</taxon>
        <taxon>Actinomycetes</taxon>
        <taxon>Jatrophihabitantales</taxon>
        <taxon>Jatrophihabitantaceae</taxon>
        <taxon>Jatrophihabitans</taxon>
    </lineage>
</organism>
<evidence type="ECO:0000313" key="3">
    <source>
        <dbReference type="Proteomes" id="UP000186132"/>
    </source>
</evidence>
<dbReference type="EMBL" id="FQVU01000006">
    <property type="protein sequence ID" value="SHH44667.1"/>
    <property type="molecule type" value="Genomic_DNA"/>
</dbReference>
<dbReference type="RefSeq" id="WP_234971526.1">
    <property type="nucleotide sequence ID" value="NZ_FQVU01000006.1"/>
</dbReference>
<gene>
    <name evidence="2" type="ORF">SAMN05443575_3885</name>
</gene>
<feature type="transmembrane region" description="Helical" evidence="1">
    <location>
        <begin position="87"/>
        <end position="103"/>
    </location>
</feature>
<feature type="transmembrane region" description="Helical" evidence="1">
    <location>
        <begin position="123"/>
        <end position="145"/>
    </location>
</feature>
<evidence type="ECO:0008006" key="4">
    <source>
        <dbReference type="Google" id="ProtNLM"/>
    </source>
</evidence>
<dbReference type="AlphaFoldDB" id="A0A1M5T1R6"/>
<dbReference type="Proteomes" id="UP000186132">
    <property type="component" value="Unassembled WGS sequence"/>
</dbReference>
<feature type="transmembrane region" description="Helical" evidence="1">
    <location>
        <begin position="24"/>
        <end position="42"/>
    </location>
</feature>
<reference evidence="2 3" key="1">
    <citation type="submission" date="2016-11" db="EMBL/GenBank/DDBJ databases">
        <authorList>
            <person name="Jaros S."/>
            <person name="Januszkiewicz K."/>
            <person name="Wedrychowicz H."/>
        </authorList>
    </citation>
    <scope>NUCLEOTIDE SEQUENCE [LARGE SCALE GENOMIC DNA]</scope>
    <source>
        <strain evidence="2 3">DSM 45627</strain>
    </source>
</reference>
<keyword evidence="1" id="KW-0812">Transmembrane</keyword>
<proteinExistence type="predicted"/>